<dbReference type="Proteomes" id="UP000321201">
    <property type="component" value="Unassembled WGS sequence"/>
</dbReference>
<accession>A0A5C7EJI3</accession>
<evidence type="ECO:0000313" key="3">
    <source>
        <dbReference type="EMBL" id="TXF11138.1"/>
    </source>
</evidence>
<dbReference type="InParanoid" id="A0A5C7EJI3"/>
<dbReference type="OrthoDB" id="9804759at2"/>
<organism evidence="3 4">
    <name type="scientific">Pelomicrobium methylotrophicum</name>
    <dbReference type="NCBI Taxonomy" id="2602750"/>
    <lineage>
        <taxon>Bacteria</taxon>
        <taxon>Pseudomonadati</taxon>
        <taxon>Pseudomonadota</taxon>
        <taxon>Hydrogenophilia</taxon>
        <taxon>Hydrogenophilia incertae sedis</taxon>
        <taxon>Pelomicrobium</taxon>
    </lineage>
</organism>
<dbReference type="InterPro" id="IPR023393">
    <property type="entry name" value="START-like_dom_sf"/>
</dbReference>
<name>A0A5C7EJI3_9PROT</name>
<feature type="domain" description="Coenzyme Q-binding protein COQ10 START" evidence="2">
    <location>
        <begin position="10"/>
        <end position="135"/>
    </location>
</feature>
<dbReference type="RefSeq" id="WP_147800349.1">
    <property type="nucleotide sequence ID" value="NZ_VPFL01000016.1"/>
</dbReference>
<dbReference type="PANTHER" id="PTHR12901:SF10">
    <property type="entry name" value="COENZYME Q-BINDING PROTEIN COQ10, MITOCHONDRIAL"/>
    <property type="match status" value="1"/>
</dbReference>
<dbReference type="GO" id="GO:0045333">
    <property type="term" value="P:cellular respiration"/>
    <property type="evidence" value="ECO:0007669"/>
    <property type="project" value="InterPro"/>
</dbReference>
<gene>
    <name evidence="3" type="ORF">FR698_11510</name>
</gene>
<dbReference type="CDD" id="cd07813">
    <property type="entry name" value="COQ10p_like"/>
    <property type="match status" value="1"/>
</dbReference>
<reference evidence="3 4" key="1">
    <citation type="submission" date="2019-08" db="EMBL/GenBank/DDBJ databases">
        <title>Pelomicrobium methylotrophicum gen. nov., sp. nov. a moderately thermophilic, facultatively anaerobic, lithoautotrophic and methylotrophic bacterium isolated from a terrestrial mud volcano.</title>
        <authorList>
            <person name="Slobodkina G.B."/>
            <person name="Merkel A.Y."/>
            <person name="Slobodkin A.I."/>
        </authorList>
    </citation>
    <scope>NUCLEOTIDE SEQUENCE [LARGE SCALE GENOMIC DNA]</scope>
    <source>
        <strain evidence="3 4">SM250</strain>
    </source>
</reference>
<dbReference type="GO" id="GO:0048039">
    <property type="term" value="F:ubiquinone binding"/>
    <property type="evidence" value="ECO:0007669"/>
    <property type="project" value="InterPro"/>
</dbReference>
<dbReference type="Gene3D" id="3.30.530.20">
    <property type="match status" value="1"/>
</dbReference>
<dbReference type="EMBL" id="VPFL01000016">
    <property type="protein sequence ID" value="TXF11138.1"/>
    <property type="molecule type" value="Genomic_DNA"/>
</dbReference>
<dbReference type="AlphaFoldDB" id="A0A5C7EJI3"/>
<dbReference type="FunCoup" id="A0A5C7EJI3">
    <property type="interactions" value="216"/>
</dbReference>
<dbReference type="SUPFAM" id="SSF55961">
    <property type="entry name" value="Bet v1-like"/>
    <property type="match status" value="1"/>
</dbReference>
<comment type="caution">
    <text evidence="3">The sequence shown here is derived from an EMBL/GenBank/DDBJ whole genome shotgun (WGS) entry which is preliminary data.</text>
</comment>
<dbReference type="InterPro" id="IPR044996">
    <property type="entry name" value="COQ10-like"/>
</dbReference>
<evidence type="ECO:0000259" key="2">
    <source>
        <dbReference type="Pfam" id="PF03364"/>
    </source>
</evidence>
<dbReference type="Pfam" id="PF03364">
    <property type="entry name" value="Polyketide_cyc"/>
    <property type="match status" value="1"/>
</dbReference>
<sequence>MAEVQRSVIVPYSAREMYELVDRVELYPEFMPWCGGASETPIDGNRTHATIDIDYHHIRQSFTTENTKRPPELIEMELRHGPFKRLDGHWRFISLGDNACKVEFRLHYEFSHKLLEKLVGPVFHRIAQSFVEAFTRRAEQVYGRR</sequence>
<proteinExistence type="inferred from homology"/>
<evidence type="ECO:0000256" key="1">
    <source>
        <dbReference type="ARBA" id="ARBA00008918"/>
    </source>
</evidence>
<protein>
    <submittedName>
        <fullName evidence="3">Type II toxin-antitoxin system RatA family toxin</fullName>
    </submittedName>
</protein>
<dbReference type="InterPro" id="IPR005031">
    <property type="entry name" value="COQ10_START"/>
</dbReference>
<evidence type="ECO:0000313" key="4">
    <source>
        <dbReference type="Proteomes" id="UP000321201"/>
    </source>
</evidence>
<dbReference type="PANTHER" id="PTHR12901">
    <property type="entry name" value="SPERM PROTEIN HOMOLOG"/>
    <property type="match status" value="1"/>
</dbReference>
<keyword evidence="4" id="KW-1185">Reference proteome</keyword>
<comment type="similarity">
    <text evidence="1">Belongs to the ribosome association toxin RatA family.</text>
</comment>